<name>A0AAW0G8X5_9APHY</name>
<dbReference type="Proteomes" id="UP001385951">
    <property type="component" value="Unassembled WGS sequence"/>
</dbReference>
<feature type="compositionally biased region" description="Basic and acidic residues" evidence="1">
    <location>
        <begin position="220"/>
        <end position="232"/>
    </location>
</feature>
<evidence type="ECO:0000256" key="1">
    <source>
        <dbReference type="SAM" id="MobiDB-lite"/>
    </source>
</evidence>
<proteinExistence type="predicted"/>
<sequence>MMTRRMPRKFPAVLLDCKPSSPLIANPANMFNGEYNNEGSYRPDSYDSQISNDAKQATHLAANRCVNAERKVSAAGSTKMAEMFAFGGALDSQTTDSQWESIHTAKEHEVLLGRFDYKDGRWFNKSDGEPMDVSHAFDAVSPYITPATPDESQDWTAVDLQLQLEEANDEETESWIETQVNQKSVPSLVTLEDGKTKEDQPPPVNSKVQATHAHLSAGDEGNKENIPPKRDSEQVDAVCEGCRDTFASMLGCFEEIVSFQKRTAAGLKQQADAALESAAFLASLIRPITLMLDGHGAVDIVLTPDELEEGIVLYMGYKARPI</sequence>
<keyword evidence="3" id="KW-1185">Reference proteome</keyword>
<reference evidence="2 3" key="1">
    <citation type="submission" date="2022-09" db="EMBL/GenBank/DDBJ databases">
        <authorList>
            <person name="Palmer J.M."/>
        </authorList>
    </citation>
    <scope>NUCLEOTIDE SEQUENCE [LARGE SCALE GENOMIC DNA]</scope>
    <source>
        <strain evidence="2 3">DSM 7382</strain>
    </source>
</reference>
<evidence type="ECO:0000313" key="2">
    <source>
        <dbReference type="EMBL" id="KAK7689216.1"/>
    </source>
</evidence>
<dbReference type="AlphaFoldDB" id="A0AAW0G8X5"/>
<dbReference type="EMBL" id="JASBNA010000009">
    <property type="protein sequence ID" value="KAK7689216.1"/>
    <property type="molecule type" value="Genomic_DNA"/>
</dbReference>
<feature type="region of interest" description="Disordered" evidence="1">
    <location>
        <begin position="193"/>
        <end position="232"/>
    </location>
</feature>
<accession>A0AAW0G8X5</accession>
<evidence type="ECO:0000313" key="3">
    <source>
        <dbReference type="Proteomes" id="UP001385951"/>
    </source>
</evidence>
<organism evidence="2 3">
    <name type="scientific">Cerrena zonata</name>
    <dbReference type="NCBI Taxonomy" id="2478898"/>
    <lineage>
        <taxon>Eukaryota</taxon>
        <taxon>Fungi</taxon>
        <taxon>Dikarya</taxon>
        <taxon>Basidiomycota</taxon>
        <taxon>Agaricomycotina</taxon>
        <taxon>Agaricomycetes</taxon>
        <taxon>Polyporales</taxon>
        <taxon>Cerrenaceae</taxon>
        <taxon>Cerrena</taxon>
    </lineage>
</organism>
<gene>
    <name evidence="2" type="ORF">QCA50_007907</name>
</gene>
<protein>
    <submittedName>
        <fullName evidence="2">Uncharacterized protein</fullName>
    </submittedName>
</protein>
<comment type="caution">
    <text evidence="2">The sequence shown here is derived from an EMBL/GenBank/DDBJ whole genome shotgun (WGS) entry which is preliminary data.</text>
</comment>